<accession>A0A182TYH5</accession>
<keyword evidence="3" id="KW-1185">Reference proteome</keyword>
<dbReference type="EnsemblMetazoa" id="AMEC010616-RA">
    <property type="protein sequence ID" value="AMEC010616-PA"/>
    <property type="gene ID" value="AMEC010616"/>
</dbReference>
<feature type="region of interest" description="Disordered" evidence="1">
    <location>
        <begin position="49"/>
        <end position="82"/>
    </location>
</feature>
<organism evidence="2 3">
    <name type="scientific">Anopheles melas</name>
    <dbReference type="NCBI Taxonomy" id="34690"/>
    <lineage>
        <taxon>Eukaryota</taxon>
        <taxon>Metazoa</taxon>
        <taxon>Ecdysozoa</taxon>
        <taxon>Arthropoda</taxon>
        <taxon>Hexapoda</taxon>
        <taxon>Insecta</taxon>
        <taxon>Pterygota</taxon>
        <taxon>Neoptera</taxon>
        <taxon>Endopterygota</taxon>
        <taxon>Diptera</taxon>
        <taxon>Nematocera</taxon>
        <taxon>Culicoidea</taxon>
        <taxon>Culicidae</taxon>
        <taxon>Anophelinae</taxon>
        <taxon>Anopheles</taxon>
    </lineage>
</organism>
<evidence type="ECO:0000313" key="3">
    <source>
        <dbReference type="Proteomes" id="UP000075902"/>
    </source>
</evidence>
<dbReference type="Proteomes" id="UP000075902">
    <property type="component" value="Unassembled WGS sequence"/>
</dbReference>
<sequence length="361" mass="38567">MSHGTSGSTTGDGPVNVSLVEIGDLCFATKVNDKQIIFCTRQRWPCTETGVNSGRQDVRKGPGSVTGGSVPRQLSAGADRQPRAEVVASCSSGSGSSGGSSSSAGVVAVSVNWSGELVDSWCLAGGKHWLRVSDEEGSVDDSAATVAAQWSSRAGKLDRNDDPGPAVRLIFDDGGTIKRPTAKADREAGRGAQKQFEQFCVKCRVYLFEHFAKIRSNVGVMSREISPGATNHPHIRSNDRHTSDLQATNRHRLIDTGQCTRDRHATLRVNVGCGGGGDSGGRPITGAKCSYDKQQNLRRCDDSVLLPVSRGRAHLARSRTSQRRRQPVAMRASLYIFLTGARARLCVCVCVCRDVGTLALL</sequence>
<reference evidence="3" key="1">
    <citation type="submission" date="2014-01" db="EMBL/GenBank/DDBJ databases">
        <title>The Genome Sequence of Anopheles melas CM1001059_A (V2).</title>
        <authorList>
            <consortium name="The Broad Institute Genomics Platform"/>
            <person name="Neafsey D.E."/>
            <person name="Besansky N."/>
            <person name="Howell P."/>
            <person name="Walton C."/>
            <person name="Young S.K."/>
            <person name="Zeng Q."/>
            <person name="Gargeya S."/>
            <person name="Fitzgerald M."/>
            <person name="Haas B."/>
            <person name="Abouelleil A."/>
            <person name="Allen A.W."/>
            <person name="Alvarado L."/>
            <person name="Arachchi H.M."/>
            <person name="Berlin A.M."/>
            <person name="Chapman S.B."/>
            <person name="Gainer-Dewar J."/>
            <person name="Goldberg J."/>
            <person name="Griggs A."/>
            <person name="Gujja S."/>
            <person name="Hansen M."/>
            <person name="Howarth C."/>
            <person name="Imamovic A."/>
            <person name="Ireland A."/>
            <person name="Larimer J."/>
            <person name="McCowan C."/>
            <person name="Murphy C."/>
            <person name="Pearson M."/>
            <person name="Poon T.W."/>
            <person name="Priest M."/>
            <person name="Roberts A."/>
            <person name="Saif S."/>
            <person name="Shea T."/>
            <person name="Sisk P."/>
            <person name="Sykes S."/>
            <person name="Wortman J."/>
            <person name="Nusbaum C."/>
            <person name="Birren B."/>
        </authorList>
    </citation>
    <scope>NUCLEOTIDE SEQUENCE [LARGE SCALE GENOMIC DNA]</scope>
    <source>
        <strain evidence="3">CM1001059</strain>
    </source>
</reference>
<evidence type="ECO:0000256" key="1">
    <source>
        <dbReference type="SAM" id="MobiDB-lite"/>
    </source>
</evidence>
<protein>
    <submittedName>
        <fullName evidence="2">Uncharacterized protein</fullName>
    </submittedName>
</protein>
<dbReference type="AlphaFoldDB" id="A0A182TYH5"/>
<reference evidence="2" key="2">
    <citation type="submission" date="2020-05" db="UniProtKB">
        <authorList>
            <consortium name="EnsemblMetazoa"/>
        </authorList>
    </citation>
    <scope>IDENTIFICATION</scope>
    <source>
        <strain evidence="2">CM1001059</strain>
    </source>
</reference>
<proteinExistence type="predicted"/>
<name>A0A182TYH5_9DIPT</name>
<dbReference type="VEuPathDB" id="VectorBase:AMEC010616"/>
<evidence type="ECO:0000313" key="2">
    <source>
        <dbReference type="EnsemblMetazoa" id="AMEC010616-PA"/>
    </source>
</evidence>